<dbReference type="InterPro" id="IPR012337">
    <property type="entry name" value="RNaseH-like_sf"/>
</dbReference>
<dbReference type="PANTHER" id="PTHR45913:SF22">
    <property type="entry name" value="SCAN BOX DOMAIN-CONTAINING PROTEIN"/>
    <property type="match status" value="1"/>
</dbReference>
<dbReference type="AlphaFoldDB" id="A0AAE1PUW6"/>
<organism evidence="1 2">
    <name type="scientific">Petrolisthes manimaculis</name>
    <dbReference type="NCBI Taxonomy" id="1843537"/>
    <lineage>
        <taxon>Eukaryota</taxon>
        <taxon>Metazoa</taxon>
        <taxon>Ecdysozoa</taxon>
        <taxon>Arthropoda</taxon>
        <taxon>Crustacea</taxon>
        <taxon>Multicrustacea</taxon>
        <taxon>Malacostraca</taxon>
        <taxon>Eumalacostraca</taxon>
        <taxon>Eucarida</taxon>
        <taxon>Decapoda</taxon>
        <taxon>Pleocyemata</taxon>
        <taxon>Anomura</taxon>
        <taxon>Galatheoidea</taxon>
        <taxon>Porcellanidae</taxon>
        <taxon>Petrolisthes</taxon>
    </lineage>
</organism>
<keyword evidence="2" id="KW-1185">Reference proteome</keyword>
<dbReference type="PANTHER" id="PTHR45913">
    <property type="entry name" value="EPM2A-INTERACTING PROTEIN 1"/>
    <property type="match status" value="1"/>
</dbReference>
<protein>
    <recommendedName>
        <fullName evidence="3">HAT C-terminal dimerisation domain-containing protein</fullName>
    </recommendedName>
</protein>
<evidence type="ECO:0008006" key="3">
    <source>
        <dbReference type="Google" id="ProtNLM"/>
    </source>
</evidence>
<dbReference type="SUPFAM" id="SSF53098">
    <property type="entry name" value="Ribonuclease H-like"/>
    <property type="match status" value="1"/>
</dbReference>
<comment type="caution">
    <text evidence="1">The sequence shown here is derived from an EMBL/GenBank/DDBJ whole genome shotgun (WGS) entry which is preliminary data.</text>
</comment>
<gene>
    <name evidence="1" type="ORF">Pmani_014151</name>
</gene>
<evidence type="ECO:0000313" key="1">
    <source>
        <dbReference type="EMBL" id="KAK4314576.1"/>
    </source>
</evidence>
<accession>A0AAE1PUW6</accession>
<evidence type="ECO:0000313" key="2">
    <source>
        <dbReference type="Proteomes" id="UP001292094"/>
    </source>
</evidence>
<proteinExistence type="predicted"/>
<sequence length="253" mass="28431">MLHNADHTYAWRGLDGEVIVDPVDVEVQTDPNDCNAPRKEASTLMNTTSQRTLSSEAEQEGAFRKAFIRSILASDTAVKQLSAGRYDVFENMSDSLSVLCEDDVNEVSDLINKHLVSLSQELENYFPDITDLDCKLIRNPLKVDPTSLPDELQEEFIDFVNDSTAKDSFDSLSLTRFWSTMACSYPTLAKNCVRNLLMFPSTYRCEQGFSALCLIKNKLRSRLAVKDDIRVALSKTVPRIDLLVANKQAQPSH</sequence>
<name>A0AAE1PUW6_9EUCA</name>
<reference evidence="1" key="1">
    <citation type="submission" date="2023-11" db="EMBL/GenBank/DDBJ databases">
        <title>Genome assemblies of two species of porcelain crab, Petrolisthes cinctipes and Petrolisthes manimaculis (Anomura: Porcellanidae).</title>
        <authorList>
            <person name="Angst P."/>
        </authorList>
    </citation>
    <scope>NUCLEOTIDE SEQUENCE</scope>
    <source>
        <strain evidence="1">PB745_02</strain>
        <tissue evidence="1">Gill</tissue>
    </source>
</reference>
<dbReference type="EMBL" id="JAWZYT010001212">
    <property type="protein sequence ID" value="KAK4314576.1"/>
    <property type="molecule type" value="Genomic_DNA"/>
</dbReference>
<dbReference type="Proteomes" id="UP001292094">
    <property type="component" value="Unassembled WGS sequence"/>
</dbReference>